<dbReference type="GO" id="GO:0030322">
    <property type="term" value="P:stabilization of membrane potential"/>
    <property type="evidence" value="ECO:0007669"/>
    <property type="project" value="TreeGrafter"/>
</dbReference>
<evidence type="ECO:0000259" key="12">
    <source>
        <dbReference type="Pfam" id="PF07885"/>
    </source>
</evidence>
<sequence length="954" mass="107664">MGLPVILAALHLFPSSSRERSHDPEKGYNSNRVDEDSPRGVRGTHDDPEDDSSIASNVDRPRRRSRGHKLSRASTTDTTATTATLTSRVKSFLFPQDDPESLEQFVPNYRWTPIISGVVIPFSILLEIPGLTERWYIRTQDGQTVETKRNPAILDIGLAFSLAFGLFANICLVMRFLEKRVRVMTLLSIIFLTLHDVLNIVTIIIFGVEHRFDDGFTYGESFWMTVCSTAASTVTNISLIYDYVKTPDFATSGSGLTRKQRALVIIVIVLLVYVAFGALCNTLIQDLTFIDGLYFTVVTIETIGYGDITPNSTGARIFVCLYMVFGILNIGIAIGMCRETILEGLEVGYRKRVRRMRLRRQEARRFRRWEARWRKAVEWRLKAKGLSVWVPDQHLDNEDVHFVGLEGPQDGAGETHWVKKWFETIGIWKPPLHNHRHTRGHPRGKHLNVDALTPQQLEAAALEAGVPLEMFLISEESYHPAKLHRGGNSSLITRRRSHSPEPDGLEHSRFGTTFGLHRTPSANGWPSHPQTPTHAQVGRMAAMITKFALAVTGTHIRMVGHTSNQGFHPQKHNIPEGEVRQEANGDASTSVSHSKAQSNSEAPVVMNEEHNASLVHITETPLDPSSESVNQREGLRFETPSRHPEVPKWARQLARGEYEKSTFTYEEYRDQMESEEKKAYYVKLMVAWSLFLVFWLIGSAIFHTTEGWSYGVAMYFCFMAFTTCGYGDFAPSSPAGRSVFVVWALLGVGTMTILISVLQEAGSSRYKNALHSRMFDNAVKKYQAKEDKETTRILSNKNAYRTRHSSQPGTPHRLDVSEEAVEAAKQEAQKELEQLPAEIIRQTQNFREHMQFYVNHGQVDSVYDQTLAPEENRPPRYPKELKALLDQIGELEGMSAKAKREIMQDEDARKTLFILSIERTLRGMLNAAESALAALAERDTLVAAQHDIHEHGAE</sequence>
<comment type="subcellular location">
    <subcellularLocation>
        <location evidence="1">Membrane</location>
        <topology evidence="1">Multi-pass membrane protein</topology>
    </subcellularLocation>
</comment>
<feature type="domain" description="Potassium channel" evidence="12">
    <location>
        <begin position="691"/>
        <end position="761"/>
    </location>
</feature>
<dbReference type="Proteomes" id="UP001385951">
    <property type="component" value="Unassembled WGS sequence"/>
</dbReference>
<evidence type="ECO:0000256" key="4">
    <source>
        <dbReference type="ARBA" id="ARBA00022989"/>
    </source>
</evidence>
<keyword evidence="4 11" id="KW-1133">Transmembrane helix</keyword>
<evidence type="ECO:0000256" key="9">
    <source>
        <dbReference type="SAM" id="Coils"/>
    </source>
</evidence>
<organism evidence="13 14">
    <name type="scientific">Cerrena zonata</name>
    <dbReference type="NCBI Taxonomy" id="2478898"/>
    <lineage>
        <taxon>Eukaryota</taxon>
        <taxon>Fungi</taxon>
        <taxon>Dikarya</taxon>
        <taxon>Basidiomycota</taxon>
        <taxon>Agaricomycotina</taxon>
        <taxon>Agaricomycetes</taxon>
        <taxon>Polyporales</taxon>
        <taxon>Cerrenaceae</taxon>
        <taxon>Cerrena</taxon>
    </lineage>
</organism>
<evidence type="ECO:0000256" key="7">
    <source>
        <dbReference type="ARBA" id="ARBA00023303"/>
    </source>
</evidence>
<evidence type="ECO:0000313" key="13">
    <source>
        <dbReference type="EMBL" id="KAK7685004.1"/>
    </source>
</evidence>
<evidence type="ECO:0000256" key="5">
    <source>
        <dbReference type="ARBA" id="ARBA00023065"/>
    </source>
</evidence>
<feature type="region of interest" description="Disordered" evidence="10">
    <location>
        <begin position="15"/>
        <end position="81"/>
    </location>
</feature>
<evidence type="ECO:0000256" key="6">
    <source>
        <dbReference type="ARBA" id="ARBA00023136"/>
    </source>
</evidence>
<feature type="region of interest" description="Disordered" evidence="10">
    <location>
        <begin position="580"/>
        <end position="603"/>
    </location>
</feature>
<feature type="coiled-coil region" evidence="9">
    <location>
        <begin position="814"/>
        <end position="845"/>
    </location>
</feature>
<reference evidence="13 14" key="1">
    <citation type="submission" date="2022-09" db="EMBL/GenBank/DDBJ databases">
        <authorList>
            <person name="Palmer J.M."/>
        </authorList>
    </citation>
    <scope>NUCLEOTIDE SEQUENCE [LARGE SCALE GENOMIC DNA]</scope>
    <source>
        <strain evidence="13 14">DSM 7382</strain>
    </source>
</reference>
<feature type="compositionally biased region" description="Low complexity" evidence="10">
    <location>
        <begin position="72"/>
        <end position="81"/>
    </location>
</feature>
<dbReference type="PANTHER" id="PTHR11003">
    <property type="entry name" value="POTASSIUM CHANNEL, SUBFAMILY K"/>
    <property type="match status" value="1"/>
</dbReference>
<keyword evidence="3 8" id="KW-0812">Transmembrane</keyword>
<feature type="domain" description="Potassium channel" evidence="12">
    <location>
        <begin position="268"/>
        <end position="340"/>
    </location>
</feature>
<keyword evidence="6 11" id="KW-0472">Membrane</keyword>
<dbReference type="Pfam" id="PF07885">
    <property type="entry name" value="Ion_trans_2"/>
    <property type="match status" value="2"/>
</dbReference>
<feature type="transmembrane region" description="Helical" evidence="11">
    <location>
        <begin position="315"/>
        <end position="336"/>
    </location>
</feature>
<dbReference type="EMBL" id="JASBNA010000022">
    <property type="protein sequence ID" value="KAK7685004.1"/>
    <property type="molecule type" value="Genomic_DNA"/>
</dbReference>
<evidence type="ECO:0000256" key="2">
    <source>
        <dbReference type="ARBA" id="ARBA00022448"/>
    </source>
</evidence>
<keyword evidence="7 8" id="KW-0407">Ion channel</keyword>
<evidence type="ECO:0000256" key="3">
    <source>
        <dbReference type="ARBA" id="ARBA00022692"/>
    </source>
</evidence>
<evidence type="ECO:0000256" key="11">
    <source>
        <dbReference type="SAM" id="Phobius"/>
    </source>
</evidence>
<comment type="similarity">
    <text evidence="8">Belongs to the two pore domain potassium channel (TC 1.A.1.8) family.</text>
</comment>
<dbReference type="InterPro" id="IPR003280">
    <property type="entry name" value="2pore_dom_K_chnl"/>
</dbReference>
<dbReference type="GO" id="GO:0022841">
    <property type="term" value="F:potassium ion leak channel activity"/>
    <property type="evidence" value="ECO:0007669"/>
    <property type="project" value="TreeGrafter"/>
</dbReference>
<feature type="transmembrane region" description="Helical" evidence="11">
    <location>
        <begin position="680"/>
        <end position="702"/>
    </location>
</feature>
<accession>A0AAW0FZY3</accession>
<comment type="caution">
    <text evidence="13">The sequence shown here is derived from an EMBL/GenBank/DDBJ whole genome shotgun (WGS) entry which is preliminary data.</text>
</comment>
<feature type="transmembrane region" description="Helical" evidence="11">
    <location>
        <begin position="222"/>
        <end position="241"/>
    </location>
</feature>
<proteinExistence type="inferred from homology"/>
<name>A0AAW0FZY3_9APHY</name>
<dbReference type="InterPro" id="IPR013099">
    <property type="entry name" value="K_chnl_dom"/>
</dbReference>
<feature type="transmembrane region" description="Helical" evidence="11">
    <location>
        <begin position="186"/>
        <end position="207"/>
    </location>
</feature>
<feature type="transmembrane region" description="Helical" evidence="11">
    <location>
        <begin position="152"/>
        <end position="174"/>
    </location>
</feature>
<dbReference type="GO" id="GO:0005886">
    <property type="term" value="C:plasma membrane"/>
    <property type="evidence" value="ECO:0007669"/>
    <property type="project" value="TreeGrafter"/>
</dbReference>
<feature type="compositionally biased region" description="Basic residues" evidence="10">
    <location>
        <begin position="61"/>
        <end position="71"/>
    </location>
</feature>
<gene>
    <name evidence="13" type="ORF">QCA50_011839</name>
</gene>
<feature type="compositionally biased region" description="Polar residues" evidence="10">
    <location>
        <begin position="586"/>
        <end position="601"/>
    </location>
</feature>
<feature type="transmembrane region" description="Helical" evidence="11">
    <location>
        <begin position="262"/>
        <end position="284"/>
    </location>
</feature>
<evidence type="ECO:0000256" key="1">
    <source>
        <dbReference type="ARBA" id="ARBA00004141"/>
    </source>
</evidence>
<feature type="compositionally biased region" description="Basic and acidic residues" evidence="10">
    <location>
        <begin position="17"/>
        <end position="46"/>
    </location>
</feature>
<evidence type="ECO:0000256" key="10">
    <source>
        <dbReference type="SAM" id="MobiDB-lite"/>
    </source>
</evidence>
<dbReference type="GO" id="GO:0015271">
    <property type="term" value="F:outward rectifier potassium channel activity"/>
    <property type="evidence" value="ECO:0007669"/>
    <property type="project" value="TreeGrafter"/>
</dbReference>
<keyword evidence="14" id="KW-1185">Reference proteome</keyword>
<evidence type="ECO:0000256" key="8">
    <source>
        <dbReference type="RuleBase" id="RU003857"/>
    </source>
</evidence>
<dbReference type="PRINTS" id="PR01333">
    <property type="entry name" value="2POREKCHANEL"/>
</dbReference>
<keyword evidence="9" id="KW-0175">Coiled coil</keyword>
<protein>
    <recommendedName>
        <fullName evidence="12">Potassium channel domain-containing protein</fullName>
    </recommendedName>
</protein>
<dbReference type="Gene3D" id="1.10.287.70">
    <property type="match status" value="2"/>
</dbReference>
<keyword evidence="2 8" id="KW-0813">Transport</keyword>
<keyword evidence="5 8" id="KW-0406">Ion transport</keyword>
<dbReference type="SUPFAM" id="SSF81324">
    <property type="entry name" value="Voltage-gated potassium channels"/>
    <property type="match status" value="2"/>
</dbReference>
<evidence type="ECO:0000313" key="14">
    <source>
        <dbReference type="Proteomes" id="UP001385951"/>
    </source>
</evidence>
<feature type="transmembrane region" description="Helical" evidence="11">
    <location>
        <begin position="739"/>
        <end position="758"/>
    </location>
</feature>
<dbReference type="PANTHER" id="PTHR11003:SF342">
    <property type="entry name" value="OUTWARD-RECTIFIER POTASSIUM CHANNEL TOK1"/>
    <property type="match status" value="1"/>
</dbReference>
<feature type="transmembrane region" description="Helical" evidence="11">
    <location>
        <begin position="708"/>
        <end position="727"/>
    </location>
</feature>
<dbReference type="AlphaFoldDB" id="A0AAW0FZY3"/>